<protein>
    <submittedName>
        <fullName evidence="1">Nitrogenase FeMo-cofactor scaffold and assembly protein NifE</fullName>
    </submittedName>
</protein>
<dbReference type="InterPro" id="IPR049939">
    <property type="entry name" value="NifE-like"/>
</dbReference>
<organism evidence="1">
    <name type="scientific">hydrothermal vent metagenome</name>
    <dbReference type="NCBI Taxonomy" id="652676"/>
    <lineage>
        <taxon>unclassified sequences</taxon>
        <taxon>metagenomes</taxon>
        <taxon>ecological metagenomes</taxon>
    </lineage>
</organism>
<gene>
    <name evidence="1" type="ORF">MNBD_GAMMA09-44</name>
</gene>
<evidence type="ECO:0000313" key="1">
    <source>
        <dbReference type="EMBL" id="VAW66448.1"/>
    </source>
</evidence>
<sequence length="70" mass="7076">MKAKDIAELLDEPACSHNNKSKSGCAKAKPGATAGGCAFDGAQITLLPIADVAHIVHGSIACAGSSWVNR</sequence>
<name>A0A3B0XDR5_9ZZZZ</name>
<reference evidence="1" key="1">
    <citation type="submission" date="2018-06" db="EMBL/GenBank/DDBJ databases">
        <authorList>
            <person name="Zhirakovskaya E."/>
        </authorList>
    </citation>
    <scope>NUCLEOTIDE SEQUENCE</scope>
</reference>
<dbReference type="PANTHER" id="PTHR42956">
    <property type="entry name" value="NITROGENASE IRON-MOLYBDENUM COFACTOR BIOSYNTHESIS PROTEIN NIFE"/>
    <property type="match status" value="1"/>
</dbReference>
<accession>A0A3B0XDR5</accession>
<dbReference type="InterPro" id="IPR000318">
    <property type="entry name" value="Nase_comp1_CS"/>
</dbReference>
<dbReference type="AlphaFoldDB" id="A0A3B0XDR5"/>
<dbReference type="SUPFAM" id="SSF53807">
    <property type="entry name" value="Helical backbone' metal receptor"/>
    <property type="match status" value="1"/>
</dbReference>
<proteinExistence type="predicted"/>
<dbReference type="PANTHER" id="PTHR42956:SF1">
    <property type="entry name" value="NITROGENASE IRON-MOLYBDENUM COFACTOR BIOSYNTHESIS PROTEIN NIFE"/>
    <property type="match status" value="1"/>
</dbReference>
<dbReference type="Gene3D" id="3.40.50.1980">
    <property type="entry name" value="Nitrogenase molybdenum iron protein domain"/>
    <property type="match status" value="1"/>
</dbReference>
<dbReference type="GO" id="GO:0016163">
    <property type="term" value="F:nitrogenase activity"/>
    <property type="evidence" value="ECO:0007669"/>
    <property type="project" value="InterPro"/>
</dbReference>
<dbReference type="EMBL" id="UOFI01000077">
    <property type="protein sequence ID" value="VAW66448.1"/>
    <property type="molecule type" value="Genomic_DNA"/>
</dbReference>
<dbReference type="PROSITE" id="PS00699">
    <property type="entry name" value="NITROGENASE_1_1"/>
    <property type="match status" value="1"/>
</dbReference>